<evidence type="ECO:0000313" key="2">
    <source>
        <dbReference type="Proteomes" id="UP001186944"/>
    </source>
</evidence>
<organism evidence="1 2">
    <name type="scientific">Pinctada imbricata</name>
    <name type="common">Atlantic pearl-oyster</name>
    <name type="synonym">Pinctada martensii</name>
    <dbReference type="NCBI Taxonomy" id="66713"/>
    <lineage>
        <taxon>Eukaryota</taxon>
        <taxon>Metazoa</taxon>
        <taxon>Spiralia</taxon>
        <taxon>Lophotrochozoa</taxon>
        <taxon>Mollusca</taxon>
        <taxon>Bivalvia</taxon>
        <taxon>Autobranchia</taxon>
        <taxon>Pteriomorphia</taxon>
        <taxon>Pterioida</taxon>
        <taxon>Pterioidea</taxon>
        <taxon>Pteriidae</taxon>
        <taxon>Pinctada</taxon>
    </lineage>
</organism>
<proteinExistence type="predicted"/>
<feature type="non-terminal residue" evidence="1">
    <location>
        <position position="1"/>
    </location>
</feature>
<protein>
    <submittedName>
        <fullName evidence="1">Uncharacterized protein</fullName>
    </submittedName>
</protein>
<comment type="caution">
    <text evidence="1">The sequence shown here is derived from an EMBL/GenBank/DDBJ whole genome shotgun (WGS) entry which is preliminary data.</text>
</comment>
<dbReference type="EMBL" id="VSWD01000004">
    <property type="protein sequence ID" value="KAK3105027.1"/>
    <property type="molecule type" value="Genomic_DNA"/>
</dbReference>
<reference evidence="1" key="1">
    <citation type="submission" date="2019-08" db="EMBL/GenBank/DDBJ databases">
        <title>The improved chromosome-level genome for the pearl oyster Pinctada fucata martensii using PacBio sequencing and Hi-C.</title>
        <authorList>
            <person name="Zheng Z."/>
        </authorList>
    </citation>
    <scope>NUCLEOTIDE SEQUENCE</scope>
    <source>
        <strain evidence="1">ZZ-2019</strain>
        <tissue evidence="1">Adductor muscle</tissue>
    </source>
</reference>
<dbReference type="AlphaFoldDB" id="A0AA88YR04"/>
<name>A0AA88YR04_PINIB</name>
<accession>A0AA88YR04</accession>
<gene>
    <name evidence="1" type="ORF">FSP39_015519</name>
</gene>
<evidence type="ECO:0000313" key="1">
    <source>
        <dbReference type="EMBL" id="KAK3105027.1"/>
    </source>
</evidence>
<sequence>LSGWHQRLNRKAKKANLPFYMLVPLLKEEGSTVELQMTLVNDGLLRRRHRSGYNRVNLDIFQLWEKLDSRLVTTSQFLRECARIYGPGDTRR</sequence>
<keyword evidence="2" id="KW-1185">Reference proteome</keyword>
<dbReference type="Proteomes" id="UP001186944">
    <property type="component" value="Unassembled WGS sequence"/>
</dbReference>